<dbReference type="InterPro" id="IPR051025">
    <property type="entry name" value="RhoGAP"/>
</dbReference>
<feature type="region of interest" description="Disordered" evidence="2">
    <location>
        <begin position="44"/>
        <end position="111"/>
    </location>
</feature>
<dbReference type="Pfam" id="PF00169">
    <property type="entry name" value="PH"/>
    <property type="match status" value="1"/>
</dbReference>
<dbReference type="CDD" id="cd00159">
    <property type="entry name" value="RhoGAP"/>
    <property type="match status" value="1"/>
</dbReference>
<dbReference type="SUPFAM" id="SSF48350">
    <property type="entry name" value="GTPase activation domain, GAP"/>
    <property type="match status" value="1"/>
</dbReference>
<dbReference type="GO" id="GO:0005096">
    <property type="term" value="F:GTPase activator activity"/>
    <property type="evidence" value="ECO:0007669"/>
    <property type="project" value="UniProtKB-KW"/>
</dbReference>
<keyword evidence="1" id="KW-0343">GTPase activation</keyword>
<evidence type="ECO:0000256" key="2">
    <source>
        <dbReference type="SAM" id="MobiDB-lite"/>
    </source>
</evidence>
<dbReference type="GO" id="GO:0007165">
    <property type="term" value="P:signal transduction"/>
    <property type="evidence" value="ECO:0007669"/>
    <property type="project" value="InterPro"/>
</dbReference>
<feature type="region of interest" description="Disordered" evidence="2">
    <location>
        <begin position="587"/>
        <end position="682"/>
    </location>
</feature>
<dbReference type="SMART" id="SM00324">
    <property type="entry name" value="RhoGAP"/>
    <property type="match status" value="1"/>
</dbReference>
<dbReference type="EMBL" id="KB007805">
    <property type="protein sequence ID" value="ELR25466.1"/>
    <property type="molecule type" value="Genomic_DNA"/>
</dbReference>
<dbReference type="RefSeq" id="XP_004368221.1">
    <property type="nucleotide sequence ID" value="XM_004368164.1"/>
</dbReference>
<evidence type="ECO:0000256" key="1">
    <source>
        <dbReference type="ARBA" id="ARBA00022468"/>
    </source>
</evidence>
<feature type="domain" description="Rho-GAP" evidence="4">
    <location>
        <begin position="386"/>
        <end position="565"/>
    </location>
</feature>
<dbReference type="Gene3D" id="2.30.29.30">
    <property type="entry name" value="Pleckstrin-homology domain (PH domain)/Phosphotyrosine-binding domain (PTB)"/>
    <property type="match status" value="1"/>
</dbReference>
<dbReference type="KEGG" id="acan:ACA1_295520"/>
<dbReference type="Gene3D" id="1.10.555.10">
    <property type="entry name" value="Rho GTPase activation protein"/>
    <property type="match status" value="2"/>
</dbReference>
<dbReference type="PANTHER" id="PTHR15228:SF25">
    <property type="entry name" value="F-BAR DOMAIN-CONTAINING PROTEIN"/>
    <property type="match status" value="1"/>
</dbReference>
<dbReference type="AlphaFoldDB" id="L8HM35"/>
<dbReference type="Proteomes" id="UP000011083">
    <property type="component" value="Unassembled WGS sequence"/>
</dbReference>
<dbReference type="SMART" id="SM00233">
    <property type="entry name" value="PH"/>
    <property type="match status" value="1"/>
</dbReference>
<evidence type="ECO:0000313" key="5">
    <source>
        <dbReference type="EMBL" id="ELR25466.1"/>
    </source>
</evidence>
<dbReference type="Pfam" id="PF00620">
    <property type="entry name" value="RhoGAP"/>
    <property type="match status" value="2"/>
</dbReference>
<feature type="compositionally biased region" description="Low complexity" evidence="2">
    <location>
        <begin position="615"/>
        <end position="631"/>
    </location>
</feature>
<evidence type="ECO:0000259" key="3">
    <source>
        <dbReference type="PROSITE" id="PS50003"/>
    </source>
</evidence>
<dbReference type="VEuPathDB" id="AmoebaDB:ACA1_295520"/>
<dbReference type="PROSITE" id="PS50238">
    <property type="entry name" value="RHOGAP"/>
    <property type="match status" value="1"/>
</dbReference>
<dbReference type="InterPro" id="IPR011993">
    <property type="entry name" value="PH-like_dom_sf"/>
</dbReference>
<keyword evidence="6" id="KW-1185">Reference proteome</keyword>
<feature type="compositionally biased region" description="Acidic residues" evidence="2">
    <location>
        <begin position="90"/>
        <end position="100"/>
    </location>
</feature>
<feature type="compositionally biased region" description="Low complexity" evidence="2">
    <location>
        <begin position="587"/>
        <end position="602"/>
    </location>
</feature>
<dbReference type="PANTHER" id="PTHR15228">
    <property type="entry name" value="SPERMATHECAL PHYSIOLOGY VARIANT"/>
    <property type="match status" value="1"/>
</dbReference>
<protein>
    <submittedName>
        <fullName evidence="5">RhoGAP domain containing protein</fullName>
    </submittedName>
</protein>
<feature type="compositionally biased region" description="Basic and acidic residues" evidence="2">
    <location>
        <begin position="632"/>
        <end position="673"/>
    </location>
</feature>
<sequence>MMVELRATVVGRADPFLFALSADHKVRSAVRLLVEEEARHRLPPVVFHDGKEDSSSSYNNNNDGPTTKNKKSEKEKKEKKERKKRRERDGGDDGGDGEDDGGPRLVVLPRPFGSAEPRRESLLADPDAILGSLQLTPEDTVVLMHDVVLVKVYMCEASNGTATDSGGAEAAAVVPIDFGAKLKHSLALLRAIFFDPRAPEEDFALLYSAATIDVNAIDGINRWVTINESPRDQKLDPQGKMTVFPISHLLTLPANTKHFLPAEREGFLLFKEPLKSGRRGGQHGKRLCFHIKDYLLFVWPNQIDLSSKKPPKRVIPLDHYCIQSVSNEPPVYTFSLRRDPTLGIDDAETPHTLYHISSKEPETHQKWVEAVQSKCVNTEPTKLFGVELNTVMARKREVNNRIPVMLQKCIAYLDKYGLDKEGIFRISGDALEIEAYKQAFDSNEDVEFKAGTDVHVYDCFVVAHSQLRDFSPDKDTVTRKMVELLVGLSSHHNNVLHVLTQFLARVEKFSEKNLMHLSNLATIFGPNLLRRPNGANERDVFKTLRLSLPSNAILAPIVLPSLPIHMTVSSPRHTHARHHSMTAVFFSPRSASDAPPAATPAATKERSATISGTPRARMATASLSSSSGYSVARREDKERERQRKKEKKEQREKKEKKDEEKKRQKELHKELRSSKKREIKRD</sequence>
<name>L8HM35_ACACF</name>
<dbReference type="InterPro" id="IPR008936">
    <property type="entry name" value="Rho_GTPase_activation_prot"/>
</dbReference>
<gene>
    <name evidence="5" type="ORF">ACA1_295520</name>
</gene>
<dbReference type="CDD" id="cd00821">
    <property type="entry name" value="PH"/>
    <property type="match status" value="1"/>
</dbReference>
<dbReference type="InterPro" id="IPR000198">
    <property type="entry name" value="RhoGAP_dom"/>
</dbReference>
<dbReference type="OrthoDB" id="185175at2759"/>
<organism evidence="5 6">
    <name type="scientific">Acanthamoeba castellanii (strain ATCC 30010 / Neff)</name>
    <dbReference type="NCBI Taxonomy" id="1257118"/>
    <lineage>
        <taxon>Eukaryota</taxon>
        <taxon>Amoebozoa</taxon>
        <taxon>Discosea</taxon>
        <taxon>Longamoebia</taxon>
        <taxon>Centramoebida</taxon>
        <taxon>Acanthamoebidae</taxon>
        <taxon>Acanthamoeba</taxon>
    </lineage>
</organism>
<feature type="domain" description="PH" evidence="3">
    <location>
        <begin position="261"/>
        <end position="376"/>
    </location>
</feature>
<dbReference type="GeneID" id="14926524"/>
<accession>L8HM35</accession>
<evidence type="ECO:0000259" key="4">
    <source>
        <dbReference type="PROSITE" id="PS50238"/>
    </source>
</evidence>
<reference evidence="5 6" key="1">
    <citation type="journal article" date="2013" name="Genome Biol.">
        <title>Genome of Acanthamoeba castellanii highlights extensive lateral gene transfer and early evolution of tyrosine kinase signaling.</title>
        <authorList>
            <person name="Clarke M."/>
            <person name="Lohan A.J."/>
            <person name="Liu B."/>
            <person name="Lagkouvardos I."/>
            <person name="Roy S."/>
            <person name="Zafar N."/>
            <person name="Bertelli C."/>
            <person name="Schilde C."/>
            <person name="Kianianmomeni A."/>
            <person name="Burglin T.R."/>
            <person name="Frech C."/>
            <person name="Turcotte B."/>
            <person name="Kopec K.O."/>
            <person name="Synnott J.M."/>
            <person name="Choo C."/>
            <person name="Paponov I."/>
            <person name="Finkler A."/>
            <person name="Soon Heng Tan C."/>
            <person name="Hutchins A.P."/>
            <person name="Weinmeier T."/>
            <person name="Rattei T."/>
            <person name="Chu J.S."/>
            <person name="Gimenez G."/>
            <person name="Irimia M."/>
            <person name="Rigden D.J."/>
            <person name="Fitzpatrick D.A."/>
            <person name="Lorenzo-Morales J."/>
            <person name="Bateman A."/>
            <person name="Chiu C.H."/>
            <person name="Tang P."/>
            <person name="Hegemann P."/>
            <person name="Fromm H."/>
            <person name="Raoult D."/>
            <person name="Greub G."/>
            <person name="Miranda-Saavedra D."/>
            <person name="Chen N."/>
            <person name="Nash P."/>
            <person name="Ginger M.L."/>
            <person name="Horn M."/>
            <person name="Schaap P."/>
            <person name="Caler L."/>
            <person name="Loftus B."/>
        </authorList>
    </citation>
    <scope>NUCLEOTIDE SEQUENCE [LARGE SCALE GENOMIC DNA]</scope>
    <source>
        <strain evidence="5 6">Neff</strain>
    </source>
</reference>
<evidence type="ECO:0000313" key="6">
    <source>
        <dbReference type="Proteomes" id="UP000011083"/>
    </source>
</evidence>
<dbReference type="PROSITE" id="PS50003">
    <property type="entry name" value="PH_DOMAIN"/>
    <property type="match status" value="1"/>
</dbReference>
<proteinExistence type="predicted"/>
<dbReference type="SUPFAM" id="SSF50729">
    <property type="entry name" value="PH domain-like"/>
    <property type="match status" value="1"/>
</dbReference>
<dbReference type="InterPro" id="IPR001849">
    <property type="entry name" value="PH_domain"/>
</dbReference>